<reference evidence="6" key="1">
    <citation type="journal article" date="2019" name="Sci. Rep.">
        <title>Draft genome of Tanacetum cinerariifolium, the natural source of mosquito coil.</title>
        <authorList>
            <person name="Yamashiro T."/>
            <person name="Shiraishi A."/>
            <person name="Satake H."/>
            <person name="Nakayama K."/>
        </authorList>
    </citation>
    <scope>NUCLEOTIDE SEQUENCE</scope>
</reference>
<organism evidence="6">
    <name type="scientific">Tanacetum cinerariifolium</name>
    <name type="common">Dalmatian daisy</name>
    <name type="synonym">Chrysanthemum cinerariifolium</name>
    <dbReference type="NCBI Taxonomy" id="118510"/>
    <lineage>
        <taxon>Eukaryota</taxon>
        <taxon>Viridiplantae</taxon>
        <taxon>Streptophyta</taxon>
        <taxon>Embryophyta</taxon>
        <taxon>Tracheophyta</taxon>
        <taxon>Spermatophyta</taxon>
        <taxon>Magnoliopsida</taxon>
        <taxon>eudicotyledons</taxon>
        <taxon>Gunneridae</taxon>
        <taxon>Pentapetalae</taxon>
        <taxon>asterids</taxon>
        <taxon>campanulids</taxon>
        <taxon>Asterales</taxon>
        <taxon>Asteraceae</taxon>
        <taxon>Asteroideae</taxon>
        <taxon>Anthemideae</taxon>
        <taxon>Anthemidinae</taxon>
        <taxon>Tanacetum</taxon>
    </lineage>
</organism>
<keyword evidence="3" id="KW-0175">Coiled coil</keyword>
<comment type="caution">
    <text evidence="6">The sequence shown here is derived from an EMBL/GenBank/DDBJ whole genome shotgun (WGS) entry which is preliminary data.</text>
</comment>
<proteinExistence type="predicted"/>
<dbReference type="InterPro" id="IPR039537">
    <property type="entry name" value="Retrotran_Ty1/copia-like"/>
</dbReference>
<dbReference type="GO" id="GO:0003676">
    <property type="term" value="F:nucleic acid binding"/>
    <property type="evidence" value="ECO:0007669"/>
    <property type="project" value="InterPro"/>
</dbReference>
<dbReference type="Pfam" id="PF07727">
    <property type="entry name" value="RVT_2"/>
    <property type="match status" value="1"/>
</dbReference>
<dbReference type="InterPro" id="IPR012337">
    <property type="entry name" value="RNaseH-like_sf"/>
</dbReference>
<gene>
    <name evidence="6" type="ORF">Tci_052317</name>
</gene>
<dbReference type="GO" id="GO:0046872">
    <property type="term" value="F:metal ion binding"/>
    <property type="evidence" value="ECO:0007669"/>
    <property type="project" value="UniProtKB-KW"/>
</dbReference>
<keyword evidence="2" id="KW-0378">Hydrolase</keyword>
<dbReference type="InterPro" id="IPR025724">
    <property type="entry name" value="GAG-pre-integrase_dom"/>
</dbReference>
<accession>A0A6L2N436</accession>
<protein>
    <submittedName>
        <fullName evidence="6">Putative ribonuclease H-like domain-containing protein</fullName>
    </submittedName>
</protein>
<evidence type="ECO:0000256" key="1">
    <source>
        <dbReference type="ARBA" id="ARBA00022723"/>
    </source>
</evidence>
<name>A0A6L2N436_TANCI</name>
<evidence type="ECO:0000259" key="5">
    <source>
        <dbReference type="Pfam" id="PF13976"/>
    </source>
</evidence>
<evidence type="ECO:0000256" key="3">
    <source>
        <dbReference type="SAM" id="Coils"/>
    </source>
</evidence>
<evidence type="ECO:0000256" key="2">
    <source>
        <dbReference type="ARBA" id="ARBA00022801"/>
    </source>
</evidence>
<feature type="domain" description="Reverse transcriptase Ty1/copia-type" evidence="4">
    <location>
        <begin position="695"/>
        <end position="784"/>
    </location>
</feature>
<sequence length="878" mass="99840">MDYPPAVNPQQQYEFSQFDSGLTVLVFKKGDDLIDAINHMMSFLSAIVTSLQPVQGRQISYATGTSKTYTSGTSTSTNGKQRAVIYYNCKGEGIPEGQATQSVITHDVTYQDDDLDAYDSDCDELNTAKISLMANLSQFGLDALAEQDAMILSFIEQLRTQVMNYTKINLDNKIVNDTLTAELERYKEQVKFLKEGKNVKEKECLIQTVMNCTKINLDNKIVNDTLAAELERYKEQVKFLKEGKNDFKKEESRNIDREISFYNHSTKQALGFQNPFYLKKARQLEPKLYDGDVIQTNCAIVIPDSEETLLLPEESHFATRFVPQSELSTEQVSCSSSDPIPFNRPTIVEVPSELPKVNMEQALVITTLKEELRKLKGKFVVDDDVTSHPIDLQMLKVDVAPLAPKLQNNKTAHSDYLRHTQEETVTLREIVKQGKLLNPLNNSLDYACTVKFGNDHVAKIMGYGDYQIGNVTIFRVYFVDGLGHNLFSVRQFCDSDLKVAFHQHTCFIHNLEDIDRLTRSRGNNLYTLSLRDMMASSPICLLSKALKTKSWLWHRRLSHLNFGAINHLARQGFVRGLPKLKFKKDHLCFACAMGKSKKKSHKPKSKDTNKKNSYLFHIDLCGPMHVESINGKNYILIIVDDYSRFTWVDISHETSVARSPQENGVIKRRNRTLIEATRTILKQCKNRSISSNRLKVWELVPRPDKVIVITLKWIYKVKLDELEGILKNKARLVARGYRQEEGINFEESFAPGSRLEAIRIFLTFATYMNMVVYQMDVKTAFLNVSDSAYRKALTCGQKDLSVLQGTVNWGLWYSKDSLIALTAFADADHAGCQDTRHSTSGSLQFLRDRLISWSSKRQKSVAISSTKAEYIALSRCCA</sequence>
<dbReference type="InterPro" id="IPR013103">
    <property type="entry name" value="RVT_2"/>
</dbReference>
<feature type="domain" description="GAG-pre-integrase" evidence="5">
    <location>
        <begin position="524"/>
        <end position="596"/>
    </location>
</feature>
<dbReference type="Gene3D" id="3.30.420.10">
    <property type="entry name" value="Ribonuclease H-like superfamily/Ribonuclease H"/>
    <property type="match status" value="1"/>
</dbReference>
<dbReference type="GO" id="GO:0016787">
    <property type="term" value="F:hydrolase activity"/>
    <property type="evidence" value="ECO:0007669"/>
    <property type="project" value="UniProtKB-KW"/>
</dbReference>
<evidence type="ECO:0000313" key="6">
    <source>
        <dbReference type="EMBL" id="GEU80339.1"/>
    </source>
</evidence>
<dbReference type="InterPro" id="IPR036397">
    <property type="entry name" value="RNaseH_sf"/>
</dbReference>
<keyword evidence="1" id="KW-0479">Metal-binding</keyword>
<dbReference type="PANTHER" id="PTHR42648">
    <property type="entry name" value="TRANSPOSASE, PUTATIVE-RELATED"/>
    <property type="match status" value="1"/>
</dbReference>
<dbReference type="SUPFAM" id="SSF53098">
    <property type="entry name" value="Ribonuclease H-like"/>
    <property type="match status" value="1"/>
</dbReference>
<dbReference type="PANTHER" id="PTHR42648:SF18">
    <property type="entry name" value="RETROTRANSPOSON, UNCLASSIFIED-LIKE PROTEIN"/>
    <property type="match status" value="1"/>
</dbReference>
<dbReference type="EMBL" id="BKCJ010008059">
    <property type="protein sequence ID" value="GEU80339.1"/>
    <property type="molecule type" value="Genomic_DNA"/>
</dbReference>
<evidence type="ECO:0000259" key="4">
    <source>
        <dbReference type="Pfam" id="PF07727"/>
    </source>
</evidence>
<feature type="coiled-coil region" evidence="3">
    <location>
        <begin position="176"/>
        <end position="250"/>
    </location>
</feature>
<dbReference type="Pfam" id="PF13976">
    <property type="entry name" value="gag_pre-integrs"/>
    <property type="match status" value="1"/>
</dbReference>
<dbReference type="CDD" id="cd09272">
    <property type="entry name" value="RNase_HI_RT_Ty1"/>
    <property type="match status" value="1"/>
</dbReference>
<dbReference type="AlphaFoldDB" id="A0A6L2N436"/>